<gene>
    <name evidence="1" type="ORF">BFC18_13000</name>
</gene>
<evidence type="ECO:0000313" key="2">
    <source>
        <dbReference type="Proteomes" id="UP000175691"/>
    </source>
</evidence>
<keyword evidence="2" id="KW-1185">Reference proteome</keyword>
<reference evidence="1 2" key="1">
    <citation type="submission" date="2016-08" db="EMBL/GenBank/DDBJ databases">
        <authorList>
            <person name="Seilhamer J.J."/>
        </authorList>
    </citation>
    <scope>NUCLEOTIDE SEQUENCE [LARGE SCALE GENOMIC DNA]</scope>
    <source>
        <strain evidence="1 2">KCTC 42603</strain>
    </source>
</reference>
<organism evidence="1 2">
    <name type="scientific">Alteromonas confluentis</name>
    <dbReference type="NCBI Taxonomy" id="1656094"/>
    <lineage>
        <taxon>Bacteria</taxon>
        <taxon>Pseudomonadati</taxon>
        <taxon>Pseudomonadota</taxon>
        <taxon>Gammaproteobacteria</taxon>
        <taxon>Alteromonadales</taxon>
        <taxon>Alteromonadaceae</taxon>
        <taxon>Alteromonas/Salinimonas group</taxon>
        <taxon>Alteromonas</taxon>
    </lineage>
</organism>
<evidence type="ECO:0000313" key="1">
    <source>
        <dbReference type="EMBL" id="OFC70466.1"/>
    </source>
</evidence>
<comment type="caution">
    <text evidence="1">The sequence shown here is derived from an EMBL/GenBank/DDBJ whole genome shotgun (WGS) entry which is preliminary data.</text>
</comment>
<protein>
    <submittedName>
        <fullName evidence="1">Uncharacterized protein</fullName>
    </submittedName>
</protein>
<name>A0A1E7ZAB2_9ALTE</name>
<proteinExistence type="predicted"/>
<dbReference type="AlphaFoldDB" id="A0A1E7ZAB2"/>
<dbReference type="STRING" id="1656094.BFC18_13000"/>
<dbReference type="Proteomes" id="UP000175691">
    <property type="component" value="Unassembled WGS sequence"/>
</dbReference>
<accession>A0A1E7ZAB2</accession>
<sequence length="280" mass="32208">MRFIERYPTLSDPVENNLYAVPNDDSLIDFLTYRLIMTSSGVEFYEVKPDLYNLSNCSGVLLTDERVMRTDKARHLFRMRLADNLLLNCKVESVRDIGGKVCINEHFFDYVIDATWGSVLPIEYPVFYEPTILLYYRSKIGSFALTMVDGNLCSIYPTDTADIFTLSSVTHTPLGRFDKMITAKEFLNSVDSTLIRTKRSLMEEQVRRYMPDFLDKFEFVGPQLSIKTKLVGATDDRSCYVNKQGRTFVVMSGKIDTIFYASEAILSMIENENQIQVNRI</sequence>
<dbReference type="EMBL" id="MDHN01000029">
    <property type="protein sequence ID" value="OFC70466.1"/>
    <property type="molecule type" value="Genomic_DNA"/>
</dbReference>